<dbReference type="GO" id="GO:0003677">
    <property type="term" value="F:DNA binding"/>
    <property type="evidence" value="ECO:0007669"/>
    <property type="project" value="UniProtKB-KW"/>
</dbReference>
<reference evidence="5 6" key="2">
    <citation type="submission" date="2015-10" db="EMBL/GenBank/DDBJ databases">
        <title>Draft Genome Sequence of Prosthecomicrobium hirschii ATCC 27832.</title>
        <authorList>
            <person name="Daniel J."/>
            <person name="Givan S.A."/>
            <person name="Brun Y.V."/>
            <person name="Brown P.J."/>
        </authorList>
    </citation>
    <scope>NUCLEOTIDE SEQUENCE [LARGE SCALE GENOMIC DNA]</scope>
    <source>
        <strain evidence="5 6">16</strain>
    </source>
</reference>
<gene>
    <name evidence="5" type="ORF">ABB55_07750</name>
</gene>
<evidence type="ECO:0000256" key="1">
    <source>
        <dbReference type="ARBA" id="ARBA00023015"/>
    </source>
</evidence>
<dbReference type="Gene3D" id="2.60.120.10">
    <property type="entry name" value="Jelly Rolls"/>
    <property type="match status" value="1"/>
</dbReference>
<dbReference type="Pfam" id="PF13545">
    <property type="entry name" value="HTH_Crp_2"/>
    <property type="match status" value="1"/>
</dbReference>
<keyword evidence="1" id="KW-0805">Transcription regulation</keyword>
<dbReference type="InterPro" id="IPR036390">
    <property type="entry name" value="WH_DNA-bd_sf"/>
</dbReference>
<dbReference type="Proteomes" id="UP000048984">
    <property type="component" value="Unassembled WGS sequence"/>
</dbReference>
<dbReference type="AlphaFoldDB" id="A0A0P6VLP3"/>
<dbReference type="Pfam" id="PF00027">
    <property type="entry name" value="cNMP_binding"/>
    <property type="match status" value="1"/>
</dbReference>
<dbReference type="CDD" id="cd00038">
    <property type="entry name" value="CAP_ED"/>
    <property type="match status" value="1"/>
</dbReference>
<dbReference type="EMBL" id="LJYW01000001">
    <property type="protein sequence ID" value="KPL52134.1"/>
    <property type="molecule type" value="Genomic_DNA"/>
</dbReference>
<reference evidence="5 6" key="1">
    <citation type="submission" date="2015-09" db="EMBL/GenBank/DDBJ databases">
        <authorList>
            <person name="Jackson K.R."/>
            <person name="Lunt B.L."/>
            <person name="Fisher J.N.B."/>
            <person name="Gardner A.V."/>
            <person name="Bailey M.E."/>
            <person name="Deus L.M."/>
            <person name="Earl A.S."/>
            <person name="Gibby P.D."/>
            <person name="Hartmann K.A."/>
            <person name="Liu J.E."/>
            <person name="Manci A.M."/>
            <person name="Nielsen D.A."/>
            <person name="Solomon M.B."/>
            <person name="Breakwell D.P."/>
            <person name="Burnett S.H."/>
            <person name="Grose J.H."/>
        </authorList>
    </citation>
    <scope>NUCLEOTIDE SEQUENCE [LARGE SCALE GENOMIC DNA]</scope>
    <source>
        <strain evidence="5 6">16</strain>
    </source>
</reference>
<keyword evidence="2" id="KW-0238">DNA-binding</keyword>
<dbReference type="SUPFAM" id="SSF51206">
    <property type="entry name" value="cAMP-binding domain-like"/>
    <property type="match status" value="1"/>
</dbReference>
<dbReference type="PANTHER" id="PTHR24567">
    <property type="entry name" value="CRP FAMILY TRANSCRIPTIONAL REGULATORY PROTEIN"/>
    <property type="match status" value="1"/>
</dbReference>
<sequence>MSRADTEFASIGNEAKAALQSALTLRNYGNNEFIYLQEDDAEQLYFVRAGHVRLSQLLEDGSAILFAILPPGEAFGELGVFERGLHCDMATAVGSATVASVSARTFRSLGQRHPELDQALARLVARRYRSYIELTRNLSLRSLSARLAQAVLRLADGLGTRMPYKGRDCACIGSVVNQTDLGLMARGARGNVNRALKSWERSGWIVTQNRSIIIVDRNKLELLALQEDE</sequence>
<proteinExistence type="predicted"/>
<protein>
    <recommendedName>
        <fullName evidence="4">Cyclic nucleotide-binding domain-containing protein</fullName>
    </recommendedName>
</protein>
<dbReference type="PANTHER" id="PTHR24567:SF74">
    <property type="entry name" value="HTH-TYPE TRANSCRIPTIONAL REGULATOR ARCR"/>
    <property type="match status" value="1"/>
</dbReference>
<evidence type="ECO:0000256" key="3">
    <source>
        <dbReference type="ARBA" id="ARBA00023163"/>
    </source>
</evidence>
<evidence type="ECO:0000256" key="2">
    <source>
        <dbReference type="ARBA" id="ARBA00023125"/>
    </source>
</evidence>
<dbReference type="GO" id="GO:0003700">
    <property type="term" value="F:DNA-binding transcription factor activity"/>
    <property type="evidence" value="ECO:0007669"/>
    <property type="project" value="TreeGrafter"/>
</dbReference>
<dbReference type="InterPro" id="IPR000595">
    <property type="entry name" value="cNMP-bd_dom"/>
</dbReference>
<dbReference type="STRING" id="665126.ABB55_07750"/>
<dbReference type="OrthoDB" id="3525895at2"/>
<dbReference type="InterPro" id="IPR050397">
    <property type="entry name" value="Env_Response_Regulators"/>
</dbReference>
<dbReference type="SUPFAM" id="SSF46785">
    <property type="entry name" value="Winged helix' DNA-binding domain"/>
    <property type="match status" value="1"/>
</dbReference>
<dbReference type="SMART" id="SM00100">
    <property type="entry name" value="cNMP"/>
    <property type="match status" value="1"/>
</dbReference>
<keyword evidence="6" id="KW-1185">Reference proteome</keyword>
<accession>A0A0P6VLP3</accession>
<evidence type="ECO:0000259" key="4">
    <source>
        <dbReference type="PROSITE" id="PS50042"/>
    </source>
</evidence>
<dbReference type="InterPro" id="IPR018490">
    <property type="entry name" value="cNMP-bd_dom_sf"/>
</dbReference>
<dbReference type="InterPro" id="IPR014710">
    <property type="entry name" value="RmlC-like_jellyroll"/>
</dbReference>
<feature type="domain" description="Cyclic nucleotide-binding" evidence="4">
    <location>
        <begin position="7"/>
        <end position="127"/>
    </location>
</feature>
<dbReference type="GO" id="GO:0005829">
    <property type="term" value="C:cytosol"/>
    <property type="evidence" value="ECO:0007669"/>
    <property type="project" value="TreeGrafter"/>
</dbReference>
<dbReference type="PROSITE" id="PS50042">
    <property type="entry name" value="CNMP_BINDING_3"/>
    <property type="match status" value="1"/>
</dbReference>
<organism evidence="5 6">
    <name type="scientific">Prosthecodimorpha hirschii</name>
    <dbReference type="NCBI Taxonomy" id="665126"/>
    <lineage>
        <taxon>Bacteria</taxon>
        <taxon>Pseudomonadati</taxon>
        <taxon>Pseudomonadota</taxon>
        <taxon>Alphaproteobacteria</taxon>
        <taxon>Hyphomicrobiales</taxon>
        <taxon>Ancalomicrobiaceae</taxon>
        <taxon>Prosthecodimorpha</taxon>
    </lineage>
</organism>
<dbReference type="InterPro" id="IPR012318">
    <property type="entry name" value="HTH_CRP"/>
</dbReference>
<dbReference type="RefSeq" id="WP_054358297.1">
    <property type="nucleotide sequence ID" value="NZ_JAPCYQ010000001.1"/>
</dbReference>
<evidence type="ECO:0000313" key="5">
    <source>
        <dbReference type="EMBL" id="KPL52134.1"/>
    </source>
</evidence>
<name>A0A0P6VLP3_9HYPH</name>
<comment type="caution">
    <text evidence="5">The sequence shown here is derived from an EMBL/GenBank/DDBJ whole genome shotgun (WGS) entry which is preliminary data.</text>
</comment>
<evidence type="ECO:0000313" key="6">
    <source>
        <dbReference type="Proteomes" id="UP000048984"/>
    </source>
</evidence>
<keyword evidence="3" id="KW-0804">Transcription</keyword>